<dbReference type="Pfam" id="PF07690">
    <property type="entry name" value="MFS_1"/>
    <property type="match status" value="1"/>
</dbReference>
<feature type="transmembrane region" description="Helical" evidence="7">
    <location>
        <begin position="40"/>
        <end position="61"/>
    </location>
</feature>
<evidence type="ECO:0000256" key="3">
    <source>
        <dbReference type="ARBA" id="ARBA00022475"/>
    </source>
</evidence>
<evidence type="ECO:0000256" key="1">
    <source>
        <dbReference type="ARBA" id="ARBA00004651"/>
    </source>
</evidence>
<keyword evidence="5 7" id="KW-1133">Transmembrane helix</keyword>
<dbReference type="Proteomes" id="UP000632154">
    <property type="component" value="Unassembled WGS sequence"/>
</dbReference>
<evidence type="ECO:0000259" key="8">
    <source>
        <dbReference type="PROSITE" id="PS50850"/>
    </source>
</evidence>
<feature type="transmembrane region" description="Helical" evidence="7">
    <location>
        <begin position="96"/>
        <end position="115"/>
    </location>
</feature>
<protein>
    <submittedName>
        <fullName evidence="9">MFS transporter</fullName>
    </submittedName>
</protein>
<feature type="transmembrane region" description="Helical" evidence="7">
    <location>
        <begin position="293"/>
        <end position="310"/>
    </location>
</feature>
<evidence type="ECO:0000256" key="6">
    <source>
        <dbReference type="ARBA" id="ARBA00023136"/>
    </source>
</evidence>
<dbReference type="RefSeq" id="WP_229838871.1">
    <property type="nucleotide sequence ID" value="NZ_BNAL01000005.1"/>
</dbReference>
<comment type="caution">
    <text evidence="9">The sequence shown here is derived from an EMBL/GenBank/DDBJ whole genome shotgun (WGS) entry which is preliminary data.</text>
</comment>
<feature type="transmembrane region" description="Helical" evidence="7">
    <location>
        <begin position="73"/>
        <end position="90"/>
    </location>
</feature>
<dbReference type="InterPro" id="IPR020846">
    <property type="entry name" value="MFS_dom"/>
</dbReference>
<evidence type="ECO:0000313" key="9">
    <source>
        <dbReference type="EMBL" id="GHF97539.1"/>
    </source>
</evidence>
<accession>A0ABQ3K0Q6</accession>
<feature type="transmembrane region" description="Helical" evidence="7">
    <location>
        <begin position="12"/>
        <end position="34"/>
    </location>
</feature>
<dbReference type="InterPro" id="IPR011701">
    <property type="entry name" value="MFS"/>
</dbReference>
<dbReference type="CDD" id="cd17329">
    <property type="entry name" value="MFS_MdtH_MDR_like"/>
    <property type="match status" value="1"/>
</dbReference>
<name>A0ABQ3K0Q6_9DEIO</name>
<reference evidence="10" key="1">
    <citation type="journal article" date="2019" name="Int. J. Syst. Evol. Microbiol.">
        <title>The Global Catalogue of Microorganisms (GCM) 10K type strain sequencing project: providing services to taxonomists for standard genome sequencing and annotation.</title>
        <authorList>
            <consortium name="The Broad Institute Genomics Platform"/>
            <consortium name="The Broad Institute Genome Sequencing Center for Infectious Disease"/>
            <person name="Wu L."/>
            <person name="Ma J."/>
        </authorList>
    </citation>
    <scope>NUCLEOTIDE SEQUENCE [LARGE SCALE GENOMIC DNA]</scope>
    <source>
        <strain evidence="10">CGMCC 1.18439</strain>
    </source>
</reference>
<feature type="transmembrane region" description="Helical" evidence="7">
    <location>
        <begin position="136"/>
        <end position="158"/>
    </location>
</feature>
<organism evidence="9 10">
    <name type="scientific">Deinococcus piscis</name>
    <dbReference type="NCBI Taxonomy" id="394230"/>
    <lineage>
        <taxon>Bacteria</taxon>
        <taxon>Thermotogati</taxon>
        <taxon>Deinococcota</taxon>
        <taxon>Deinococci</taxon>
        <taxon>Deinococcales</taxon>
        <taxon>Deinococcaceae</taxon>
        <taxon>Deinococcus</taxon>
    </lineage>
</organism>
<feature type="transmembrane region" description="Helical" evidence="7">
    <location>
        <begin position="205"/>
        <end position="231"/>
    </location>
</feature>
<evidence type="ECO:0000313" key="10">
    <source>
        <dbReference type="Proteomes" id="UP000632154"/>
    </source>
</evidence>
<dbReference type="Gene3D" id="1.20.1250.20">
    <property type="entry name" value="MFS general substrate transporter like domains"/>
    <property type="match status" value="1"/>
</dbReference>
<dbReference type="PANTHER" id="PTHR23517">
    <property type="entry name" value="RESISTANCE PROTEIN MDTM, PUTATIVE-RELATED-RELATED"/>
    <property type="match status" value="1"/>
</dbReference>
<comment type="subcellular location">
    <subcellularLocation>
        <location evidence="1">Cell membrane</location>
        <topology evidence="1">Multi-pass membrane protein</topology>
    </subcellularLocation>
</comment>
<keyword evidence="2" id="KW-0813">Transport</keyword>
<dbReference type="SUPFAM" id="SSF103473">
    <property type="entry name" value="MFS general substrate transporter"/>
    <property type="match status" value="1"/>
</dbReference>
<keyword evidence="4 7" id="KW-0812">Transmembrane</keyword>
<proteinExistence type="predicted"/>
<sequence length="416" mass="44355">MWQTLHPNIKIRIITSFLARLVGGAIFPLLAVYFAEHLGAGVAGLLLAALVAVQFAAGLYGGHLADLWGRRRTLLLGESLKVVSFGVLLLANVDHIYPYLTFAAVCLNNIAGGLVNPASEAMLVDVSTEESRAFMYAVNYWAINASLLVGTLLGGWLYRDHFALLLALLLGMSLVILFVSWRFLTETRAGQSGQAVRSQLGLRPLLRSYAAVARDPAFLLFTAGGIAILSIEFSRSNWAAVHLAQSFVPLTLLGQPVDGVRALSLLTALNTALVVLLTAPVTAWVTKQPQLRTMYLGFVLFAAGFAVLAYSVSLKALLAATVVLTLGELMYVPTRQSQLADLMPAEGRGAYLAVNGQLFTLAKWVAALGLPLGAAYGGGVMAAVTLALGLLGVMLTAAGLRQRLSRVRPLTQDPTR</sequence>
<dbReference type="PANTHER" id="PTHR23517:SF3">
    <property type="entry name" value="INTEGRAL MEMBRANE TRANSPORT PROTEIN"/>
    <property type="match status" value="1"/>
</dbReference>
<dbReference type="InterPro" id="IPR036259">
    <property type="entry name" value="MFS_trans_sf"/>
</dbReference>
<keyword evidence="6 7" id="KW-0472">Membrane</keyword>
<gene>
    <name evidence="9" type="ORF">GCM10017783_06770</name>
</gene>
<dbReference type="EMBL" id="BNAL01000005">
    <property type="protein sequence ID" value="GHF97539.1"/>
    <property type="molecule type" value="Genomic_DNA"/>
</dbReference>
<dbReference type="PROSITE" id="PS50850">
    <property type="entry name" value="MFS"/>
    <property type="match status" value="1"/>
</dbReference>
<dbReference type="InterPro" id="IPR050171">
    <property type="entry name" value="MFS_Transporters"/>
</dbReference>
<feature type="transmembrane region" description="Helical" evidence="7">
    <location>
        <begin position="164"/>
        <end position="184"/>
    </location>
</feature>
<feature type="transmembrane region" description="Helical" evidence="7">
    <location>
        <begin position="380"/>
        <end position="400"/>
    </location>
</feature>
<evidence type="ECO:0000256" key="7">
    <source>
        <dbReference type="SAM" id="Phobius"/>
    </source>
</evidence>
<keyword evidence="3" id="KW-1003">Cell membrane</keyword>
<feature type="transmembrane region" description="Helical" evidence="7">
    <location>
        <begin position="262"/>
        <end position="286"/>
    </location>
</feature>
<evidence type="ECO:0000256" key="5">
    <source>
        <dbReference type="ARBA" id="ARBA00022989"/>
    </source>
</evidence>
<keyword evidence="10" id="KW-1185">Reference proteome</keyword>
<feature type="domain" description="Major facilitator superfamily (MFS) profile" evidence="8">
    <location>
        <begin position="1"/>
        <end position="401"/>
    </location>
</feature>
<evidence type="ECO:0000256" key="2">
    <source>
        <dbReference type="ARBA" id="ARBA00022448"/>
    </source>
</evidence>
<evidence type="ECO:0000256" key="4">
    <source>
        <dbReference type="ARBA" id="ARBA00022692"/>
    </source>
</evidence>